<dbReference type="SUPFAM" id="SSF52540">
    <property type="entry name" value="P-loop containing nucleoside triphosphate hydrolases"/>
    <property type="match status" value="2"/>
</dbReference>
<dbReference type="PROSITE" id="PS51194">
    <property type="entry name" value="HELICASE_CTER"/>
    <property type="match status" value="1"/>
</dbReference>
<dbReference type="CDD" id="cd00268">
    <property type="entry name" value="DEADc"/>
    <property type="match status" value="1"/>
</dbReference>
<evidence type="ECO:0000256" key="3">
    <source>
        <dbReference type="ARBA" id="ARBA00022806"/>
    </source>
</evidence>
<dbReference type="SMART" id="SM00487">
    <property type="entry name" value="DEXDc"/>
    <property type="match status" value="1"/>
</dbReference>
<reference evidence="11 12" key="1">
    <citation type="journal article" date="2023" name="Int. J. Syst. Evol. Microbiol.">
        <title>Winogradskyella bathintestinalis sp. nov., isolated from the intestine of the deep-sea loosejaw dragonfish, Malacosteus niger.</title>
        <authorList>
            <person name="Uniacke-Lowe S."/>
            <person name="Johnson C.N."/>
            <person name="Stanton C."/>
            <person name="Hill C."/>
            <person name="Ross P."/>
        </authorList>
    </citation>
    <scope>NUCLEOTIDE SEQUENCE [LARGE SCALE GENOMIC DNA]</scope>
    <source>
        <strain evidence="11 12">APC 3343</strain>
    </source>
</reference>
<dbReference type="PROSITE" id="PS51195">
    <property type="entry name" value="Q_MOTIF"/>
    <property type="match status" value="1"/>
</dbReference>
<evidence type="ECO:0000256" key="4">
    <source>
        <dbReference type="ARBA" id="ARBA00022840"/>
    </source>
</evidence>
<feature type="domain" description="Helicase C-terminal" evidence="9">
    <location>
        <begin position="230"/>
        <end position="379"/>
    </location>
</feature>
<dbReference type="InterPro" id="IPR011545">
    <property type="entry name" value="DEAD/DEAH_box_helicase_dom"/>
</dbReference>
<dbReference type="PANTHER" id="PTHR47959:SF1">
    <property type="entry name" value="ATP-DEPENDENT RNA HELICASE DBPA"/>
    <property type="match status" value="1"/>
</dbReference>
<dbReference type="SMART" id="SM00490">
    <property type="entry name" value="HELICc"/>
    <property type="match status" value="1"/>
</dbReference>
<feature type="domain" description="Helicase ATP-binding" evidence="8">
    <location>
        <begin position="32"/>
        <end position="203"/>
    </location>
</feature>
<keyword evidence="4" id="KW-0067">ATP-binding</keyword>
<feature type="short sequence motif" description="Q motif" evidence="6">
    <location>
        <begin position="1"/>
        <end position="29"/>
    </location>
</feature>
<feature type="domain" description="DEAD-box RNA helicase Q" evidence="10">
    <location>
        <begin position="1"/>
        <end position="29"/>
    </location>
</feature>
<dbReference type="InterPro" id="IPR050079">
    <property type="entry name" value="DEAD_box_RNA_helicase"/>
</dbReference>
<sequence length="449" mass="51440">MTFQDLNLNTPLYNALDDLGFTTPTPIQEESFSVVASGKDVVGIAQTGTGKTLAYMLPILRNLKFSKQDNPRVLVLVPTRELVVQVVSEIEKFSKYINNRVLGVYGGTNINTQKQAVAQGQDIIVATPGRLYDLAVSRVLQLKSIQKLVIDEVDVMLDLGFRHQLMNIFDILPQRRQNIMYSATMTKDVDDLITDFFTNPTKISIAVSGTPLENIKQERYNVPNFYTKVNLLEHLLHDKDVFSKVLIFVAYKKMADRLFDKLEALFPNESCVIHSNKTQNYRLRSIEQFREGENRLLVATDVMARGLDIEGVSHVINFDTPDYPENYMHRIGRTGRAEQEGHSILLSTEKEQEGLERIEHLMQMSITTLAIPEHVEISTELIEEERPQIRERNNPTKRRDEDAPGPAFHEKSEKNSKENLGGSYRREIAKKYKKPKTRGDKNYNRRNKK</sequence>
<evidence type="ECO:0000256" key="5">
    <source>
        <dbReference type="ARBA" id="ARBA00038437"/>
    </source>
</evidence>
<comment type="caution">
    <text evidence="11">The sequence shown here is derived from an EMBL/GenBank/DDBJ whole genome shotgun (WGS) entry which is preliminary data.</text>
</comment>
<dbReference type="PROSITE" id="PS51192">
    <property type="entry name" value="HELICASE_ATP_BIND_1"/>
    <property type="match status" value="1"/>
</dbReference>
<feature type="region of interest" description="Disordered" evidence="7">
    <location>
        <begin position="380"/>
        <end position="449"/>
    </location>
</feature>
<accession>A0ABT7ZVP3</accession>
<feature type="compositionally biased region" description="Basic and acidic residues" evidence="7">
    <location>
        <begin position="384"/>
        <end position="417"/>
    </location>
</feature>
<evidence type="ECO:0000259" key="9">
    <source>
        <dbReference type="PROSITE" id="PS51194"/>
    </source>
</evidence>
<evidence type="ECO:0000313" key="12">
    <source>
        <dbReference type="Proteomes" id="UP001231197"/>
    </source>
</evidence>
<dbReference type="Pfam" id="PF00270">
    <property type="entry name" value="DEAD"/>
    <property type="match status" value="1"/>
</dbReference>
<dbReference type="InterPro" id="IPR044742">
    <property type="entry name" value="DEAD/DEAH_RhlB"/>
</dbReference>
<organism evidence="11 12">
    <name type="scientific">Winogradskyella bathintestinalis</name>
    <dbReference type="NCBI Taxonomy" id="3035208"/>
    <lineage>
        <taxon>Bacteria</taxon>
        <taxon>Pseudomonadati</taxon>
        <taxon>Bacteroidota</taxon>
        <taxon>Flavobacteriia</taxon>
        <taxon>Flavobacteriales</taxon>
        <taxon>Flavobacteriaceae</taxon>
        <taxon>Winogradskyella</taxon>
    </lineage>
</organism>
<dbReference type="EMBL" id="JASDDK010000003">
    <property type="protein sequence ID" value="MDN3493080.1"/>
    <property type="molecule type" value="Genomic_DNA"/>
</dbReference>
<comment type="similarity">
    <text evidence="5">Belongs to the DEAD box helicase family.</text>
</comment>
<evidence type="ECO:0000256" key="2">
    <source>
        <dbReference type="ARBA" id="ARBA00022801"/>
    </source>
</evidence>
<dbReference type="PANTHER" id="PTHR47959">
    <property type="entry name" value="ATP-DEPENDENT RNA HELICASE RHLE-RELATED"/>
    <property type="match status" value="1"/>
</dbReference>
<gene>
    <name evidence="11" type="ORF">QMA06_10120</name>
</gene>
<proteinExistence type="inferred from homology"/>
<dbReference type="Gene3D" id="3.40.50.300">
    <property type="entry name" value="P-loop containing nucleotide triphosphate hydrolases"/>
    <property type="match status" value="2"/>
</dbReference>
<dbReference type="Proteomes" id="UP001231197">
    <property type="component" value="Unassembled WGS sequence"/>
</dbReference>
<evidence type="ECO:0000256" key="7">
    <source>
        <dbReference type="SAM" id="MobiDB-lite"/>
    </source>
</evidence>
<keyword evidence="1" id="KW-0547">Nucleotide-binding</keyword>
<dbReference type="InterPro" id="IPR001650">
    <property type="entry name" value="Helicase_C-like"/>
</dbReference>
<dbReference type="InterPro" id="IPR027417">
    <property type="entry name" value="P-loop_NTPase"/>
</dbReference>
<evidence type="ECO:0000259" key="10">
    <source>
        <dbReference type="PROSITE" id="PS51195"/>
    </source>
</evidence>
<dbReference type="RefSeq" id="WP_290206734.1">
    <property type="nucleotide sequence ID" value="NZ_JASDDK010000003.1"/>
</dbReference>
<dbReference type="CDD" id="cd18787">
    <property type="entry name" value="SF2_C_DEAD"/>
    <property type="match status" value="1"/>
</dbReference>
<dbReference type="GO" id="GO:0004386">
    <property type="term" value="F:helicase activity"/>
    <property type="evidence" value="ECO:0007669"/>
    <property type="project" value="UniProtKB-KW"/>
</dbReference>
<keyword evidence="2 11" id="KW-0378">Hydrolase</keyword>
<dbReference type="Pfam" id="PF00271">
    <property type="entry name" value="Helicase_C"/>
    <property type="match status" value="1"/>
</dbReference>
<evidence type="ECO:0000256" key="1">
    <source>
        <dbReference type="ARBA" id="ARBA00022741"/>
    </source>
</evidence>
<evidence type="ECO:0000313" key="11">
    <source>
        <dbReference type="EMBL" id="MDN3493080.1"/>
    </source>
</evidence>
<name>A0ABT7ZVP3_9FLAO</name>
<dbReference type="EC" id="3.6.4.-" evidence="11"/>
<dbReference type="InterPro" id="IPR014001">
    <property type="entry name" value="Helicase_ATP-bd"/>
</dbReference>
<dbReference type="InterPro" id="IPR014014">
    <property type="entry name" value="RNA_helicase_DEAD_Q_motif"/>
</dbReference>
<keyword evidence="3 11" id="KW-0347">Helicase</keyword>
<keyword evidence="12" id="KW-1185">Reference proteome</keyword>
<evidence type="ECO:0000259" key="8">
    <source>
        <dbReference type="PROSITE" id="PS51192"/>
    </source>
</evidence>
<protein>
    <submittedName>
        <fullName evidence="11">DEAD/DEAH box helicase</fullName>
        <ecNumber evidence="11">3.6.4.-</ecNumber>
    </submittedName>
</protein>
<dbReference type="GO" id="GO:0016787">
    <property type="term" value="F:hydrolase activity"/>
    <property type="evidence" value="ECO:0007669"/>
    <property type="project" value="UniProtKB-KW"/>
</dbReference>
<evidence type="ECO:0000256" key="6">
    <source>
        <dbReference type="PROSITE-ProRule" id="PRU00552"/>
    </source>
</evidence>